<dbReference type="SUPFAM" id="SSF50486">
    <property type="entry name" value="FMT C-terminal domain-like"/>
    <property type="match status" value="1"/>
</dbReference>
<protein>
    <recommendedName>
        <fullName evidence="1">Formyl transferase N-terminal domain-containing protein</fullName>
    </recommendedName>
</protein>
<sequence length="218" mass="23670">MDVVVACGLSWRLPKSVLDAPALGVMNVHASLLPKYRGPSPVQWALRNGDPDIGLTVHWMDERIDTGNILARRGGIPLPEFVTFAELWRHLGPAIGDLVADALGQAAGGSRGEPQDDSQASYAGAMERGFDFINWSHTAEAVHNQVRTFYFGAGLPGPFAKVDGEWLLVRRTSLTPQEGIRVECRDRPIWIVEWASARLPGAAPPSAPHLIRPIPTGT</sequence>
<dbReference type="PANTHER" id="PTHR11138:SF5">
    <property type="entry name" value="METHIONYL-TRNA FORMYLTRANSFERASE, MITOCHONDRIAL"/>
    <property type="match status" value="1"/>
</dbReference>
<dbReference type="InterPro" id="IPR002376">
    <property type="entry name" value="Formyl_transf_N"/>
</dbReference>
<feature type="domain" description="Formyl transferase N-terminal" evidence="1">
    <location>
        <begin position="2"/>
        <end position="72"/>
    </location>
</feature>
<proteinExistence type="predicted"/>
<name>A0A919RKU8_9ACTN</name>
<dbReference type="Gene3D" id="3.40.50.12230">
    <property type="match status" value="1"/>
</dbReference>
<evidence type="ECO:0000313" key="2">
    <source>
        <dbReference type="EMBL" id="GII95638.1"/>
    </source>
</evidence>
<accession>A0A919RKU8</accession>
<dbReference type="GO" id="GO:0005829">
    <property type="term" value="C:cytosol"/>
    <property type="evidence" value="ECO:0007669"/>
    <property type="project" value="TreeGrafter"/>
</dbReference>
<evidence type="ECO:0000259" key="1">
    <source>
        <dbReference type="Pfam" id="PF00551"/>
    </source>
</evidence>
<dbReference type="EMBL" id="BOOW01000037">
    <property type="protein sequence ID" value="GII95638.1"/>
    <property type="molecule type" value="Genomic_DNA"/>
</dbReference>
<organism evidence="2 3">
    <name type="scientific">Sinosporangium siamense</name>
    <dbReference type="NCBI Taxonomy" id="1367973"/>
    <lineage>
        <taxon>Bacteria</taxon>
        <taxon>Bacillati</taxon>
        <taxon>Actinomycetota</taxon>
        <taxon>Actinomycetes</taxon>
        <taxon>Streptosporangiales</taxon>
        <taxon>Streptosporangiaceae</taxon>
        <taxon>Sinosporangium</taxon>
    </lineage>
</organism>
<dbReference type="SUPFAM" id="SSF53328">
    <property type="entry name" value="Formyltransferase"/>
    <property type="match status" value="1"/>
</dbReference>
<comment type="caution">
    <text evidence="2">The sequence shown here is derived from an EMBL/GenBank/DDBJ whole genome shotgun (WGS) entry which is preliminary data.</text>
</comment>
<keyword evidence="3" id="KW-1185">Reference proteome</keyword>
<dbReference type="Pfam" id="PF00551">
    <property type="entry name" value="Formyl_trans_N"/>
    <property type="match status" value="1"/>
</dbReference>
<dbReference type="InterPro" id="IPR011034">
    <property type="entry name" value="Formyl_transferase-like_C_sf"/>
</dbReference>
<dbReference type="AlphaFoldDB" id="A0A919RKU8"/>
<dbReference type="InterPro" id="IPR036477">
    <property type="entry name" value="Formyl_transf_N_sf"/>
</dbReference>
<dbReference type="PANTHER" id="PTHR11138">
    <property type="entry name" value="METHIONYL-TRNA FORMYLTRANSFERASE"/>
    <property type="match status" value="1"/>
</dbReference>
<reference evidence="2" key="1">
    <citation type="submission" date="2021-01" db="EMBL/GenBank/DDBJ databases">
        <title>Whole genome shotgun sequence of Sinosporangium siamense NBRC 109515.</title>
        <authorList>
            <person name="Komaki H."/>
            <person name="Tamura T."/>
        </authorList>
    </citation>
    <scope>NUCLEOTIDE SEQUENCE</scope>
    <source>
        <strain evidence="2">NBRC 109515</strain>
    </source>
</reference>
<evidence type="ECO:0000313" key="3">
    <source>
        <dbReference type="Proteomes" id="UP000606172"/>
    </source>
</evidence>
<gene>
    <name evidence="2" type="ORF">Ssi02_58690</name>
</gene>
<dbReference type="Proteomes" id="UP000606172">
    <property type="component" value="Unassembled WGS sequence"/>
</dbReference>
<dbReference type="GO" id="GO:0004479">
    <property type="term" value="F:methionyl-tRNA formyltransferase activity"/>
    <property type="evidence" value="ECO:0007669"/>
    <property type="project" value="TreeGrafter"/>
</dbReference>